<feature type="region of interest" description="Disordered" evidence="1">
    <location>
        <begin position="574"/>
        <end position="614"/>
    </location>
</feature>
<dbReference type="GO" id="GO:0005634">
    <property type="term" value="C:nucleus"/>
    <property type="evidence" value="ECO:0007669"/>
    <property type="project" value="TreeGrafter"/>
</dbReference>
<evidence type="ECO:0000256" key="2">
    <source>
        <dbReference type="SAM" id="SignalP"/>
    </source>
</evidence>
<dbReference type="InterPro" id="IPR059238">
    <property type="entry name" value="UBX1_UBXN9"/>
</dbReference>
<dbReference type="PANTHER" id="PTHR46467">
    <property type="entry name" value="TETHER CONTAINING UBX DOMAIN FOR GLUT4"/>
    <property type="match status" value="1"/>
</dbReference>
<evidence type="ECO:0000313" key="4">
    <source>
        <dbReference type="EMBL" id="OAL66256.1"/>
    </source>
</evidence>
<dbReference type="PANTHER" id="PTHR46467:SF1">
    <property type="entry name" value="TETHER CONTAINING UBX DOMAIN FOR GLUT4"/>
    <property type="match status" value="1"/>
</dbReference>
<dbReference type="InterPro" id="IPR021569">
    <property type="entry name" value="TUG-UBL1"/>
</dbReference>
<evidence type="ECO:0000256" key="1">
    <source>
        <dbReference type="SAM" id="MobiDB-lite"/>
    </source>
</evidence>
<dbReference type="GO" id="GO:0005737">
    <property type="term" value="C:cytoplasm"/>
    <property type="evidence" value="ECO:0007669"/>
    <property type="project" value="TreeGrafter"/>
</dbReference>
<dbReference type="Proteomes" id="UP000243015">
    <property type="component" value="Unassembled WGS sequence"/>
</dbReference>
<dbReference type="GO" id="GO:0006886">
    <property type="term" value="P:intracellular protein transport"/>
    <property type="evidence" value="ECO:0007669"/>
    <property type="project" value="TreeGrafter"/>
</dbReference>
<dbReference type="InterPro" id="IPR029071">
    <property type="entry name" value="Ubiquitin-like_domsf"/>
</dbReference>
<dbReference type="AlphaFoldDB" id="A0A178F2L3"/>
<gene>
    <name evidence="4" type="ORF">A7C99_3364</name>
</gene>
<dbReference type="Pfam" id="PF11470">
    <property type="entry name" value="TUG-UBL1"/>
    <property type="match status" value="1"/>
</dbReference>
<proteinExistence type="predicted"/>
<feature type="signal peptide" evidence="2">
    <location>
        <begin position="1"/>
        <end position="20"/>
    </location>
</feature>
<dbReference type="VEuPathDB" id="FungiDB:TERG_01603"/>
<feature type="compositionally biased region" description="Polar residues" evidence="1">
    <location>
        <begin position="301"/>
        <end position="321"/>
    </location>
</feature>
<dbReference type="CDD" id="cd17075">
    <property type="entry name" value="UBX1_UBXN9"/>
    <property type="match status" value="1"/>
</dbReference>
<feature type="chain" id="PRO_5008085898" description="UBX domain-containing protein" evidence="2">
    <location>
        <begin position="21"/>
        <end position="614"/>
    </location>
</feature>
<sequence>MVVVVVVYVVLFAAELRVGSKQSRRGERRSLDHRDDDSPLPALVGGSRLEPKRQKTDTQREKKKSFRLSVALMAFIYIRRPYNNDRISGTMAAHVIVLNSSARRALIKVTPTKHLSDVLGEACSKFNINPAQYGLKHQKKTVDLSLSFRLSGLSSGARLELVQLSKSPTVVSIALQLPDSESQGVPNNRLMDKFPSNTTLWLVLRKFEAGVAGSSRKFNLTARGAPQVQEGDSGSGRLFYEAPVLNIMGKELSSFTDLQKTLSQLGLNSGSALVRLSFSRTDRPLEDAMVEIDTYFKSVDGDQNTTRSSEGPSSAIDTPSTDAPVPIDDIPDVDDKDAMQCDVDDNTVIPSEQNVTQGGREQEQQSQDIQNQPTTPGKVTISSRSVTVFAPPSNTTPHSVQTPYNERDYLPTIEHAQWHQKRLNAASRPNRLAGDAELAAQESAAQERLAKINEIEVKIRFPDQSQAISKFTKEDTTQSLYAFARSCLDAPLADQQFSLFYFPALTAGASRVQAQVPASEDITLINGLKMSGRVLVNFVWDQNAALSARSAGGSVLRLELRQAAGKLQVKDVATEGDDEKVDDKSQVHKAQPSSSEGSKKKGGMPKWLKLPGKK</sequence>
<evidence type="ECO:0000259" key="3">
    <source>
        <dbReference type="PROSITE" id="PS50033"/>
    </source>
</evidence>
<reference evidence="4 5" key="1">
    <citation type="submission" date="2016-05" db="EMBL/GenBank/DDBJ databases">
        <title>Genome sequencing of Trichophyton rubrum CMCC(F)T1i isolated from hair.</title>
        <authorList>
            <person name="Zhan P."/>
            <person name="Tao Y."/>
            <person name="Liu W."/>
        </authorList>
    </citation>
    <scope>NUCLEOTIDE SEQUENCE [LARGE SCALE GENOMIC DNA]</scope>
    <source>
        <strain evidence="5">CMCC(F)T1i</strain>
    </source>
</reference>
<feature type="compositionally biased region" description="Polar residues" evidence="1">
    <location>
        <begin position="350"/>
        <end position="359"/>
    </location>
</feature>
<accession>A0A178F2L3</accession>
<evidence type="ECO:0000313" key="5">
    <source>
        <dbReference type="Proteomes" id="UP000243015"/>
    </source>
</evidence>
<feature type="region of interest" description="Disordered" evidence="1">
    <location>
        <begin position="23"/>
        <end position="62"/>
    </location>
</feature>
<organism evidence="4 5">
    <name type="scientific">Trichophyton rubrum</name>
    <name type="common">Athlete's foot fungus</name>
    <name type="synonym">Epidermophyton rubrum</name>
    <dbReference type="NCBI Taxonomy" id="5551"/>
    <lineage>
        <taxon>Eukaryota</taxon>
        <taxon>Fungi</taxon>
        <taxon>Dikarya</taxon>
        <taxon>Ascomycota</taxon>
        <taxon>Pezizomycotina</taxon>
        <taxon>Eurotiomycetes</taxon>
        <taxon>Eurotiomycetidae</taxon>
        <taxon>Onygenales</taxon>
        <taxon>Arthrodermataceae</taxon>
        <taxon>Trichophyton</taxon>
    </lineage>
</organism>
<dbReference type="PROSITE" id="PS50033">
    <property type="entry name" value="UBX"/>
    <property type="match status" value="1"/>
</dbReference>
<dbReference type="GO" id="GO:0012506">
    <property type="term" value="C:vesicle membrane"/>
    <property type="evidence" value="ECO:0007669"/>
    <property type="project" value="TreeGrafter"/>
</dbReference>
<comment type="caution">
    <text evidence="4">The sequence shown here is derived from an EMBL/GenBank/DDBJ whole genome shotgun (WGS) entry which is preliminary data.</text>
</comment>
<feature type="region of interest" description="Disordered" evidence="1">
    <location>
        <begin position="300"/>
        <end position="338"/>
    </location>
</feature>
<feature type="compositionally biased region" description="Basic and acidic residues" evidence="1">
    <location>
        <begin position="24"/>
        <end position="37"/>
    </location>
</feature>
<dbReference type="SUPFAM" id="SSF54236">
    <property type="entry name" value="Ubiquitin-like"/>
    <property type="match status" value="2"/>
</dbReference>
<dbReference type="InterPro" id="IPR001012">
    <property type="entry name" value="UBX_dom"/>
</dbReference>
<feature type="region of interest" description="Disordered" evidence="1">
    <location>
        <begin position="350"/>
        <end position="379"/>
    </location>
</feature>
<name>A0A178F2L3_TRIRU</name>
<dbReference type="EMBL" id="LHPM01000013">
    <property type="protein sequence ID" value="OAL66256.1"/>
    <property type="molecule type" value="Genomic_DNA"/>
</dbReference>
<keyword evidence="2" id="KW-0732">Signal</keyword>
<protein>
    <recommendedName>
        <fullName evidence="3">UBX domain-containing protein</fullName>
    </recommendedName>
</protein>
<dbReference type="Gene3D" id="3.10.20.90">
    <property type="entry name" value="Phosphatidylinositol 3-kinase Catalytic Subunit, Chain A, domain 1"/>
    <property type="match status" value="1"/>
</dbReference>
<feature type="domain" description="UBX" evidence="3">
    <location>
        <begin position="450"/>
        <end position="499"/>
    </location>
</feature>
<dbReference type="CDD" id="cd16105">
    <property type="entry name" value="Ubl_ASPSCR1_like"/>
    <property type="match status" value="1"/>
</dbReference>
<feature type="compositionally biased region" description="Basic and acidic residues" evidence="1">
    <location>
        <begin position="49"/>
        <end position="60"/>
    </location>
</feature>